<name>A0A919EYA1_9ACTN</name>
<keyword evidence="2" id="KW-1185">Reference proteome</keyword>
<dbReference type="AlphaFoldDB" id="A0A919EYA1"/>
<dbReference type="EMBL" id="BNBF01000014">
    <property type="protein sequence ID" value="GHG58092.1"/>
    <property type="molecule type" value="Genomic_DNA"/>
</dbReference>
<sequence>MPPSLAHACAPVVPGHRCRAERPSCPVGAGTTAAVPAWAGLAKLSLIGGVRINYSTQL</sequence>
<dbReference type="Proteomes" id="UP000619355">
    <property type="component" value="Unassembled WGS sequence"/>
</dbReference>
<proteinExistence type="predicted"/>
<evidence type="ECO:0000313" key="1">
    <source>
        <dbReference type="EMBL" id="GHG58092.1"/>
    </source>
</evidence>
<evidence type="ECO:0000313" key="2">
    <source>
        <dbReference type="Proteomes" id="UP000619355"/>
    </source>
</evidence>
<organism evidence="1 2">
    <name type="scientific">Streptomyces capoamus</name>
    <dbReference type="NCBI Taxonomy" id="68183"/>
    <lineage>
        <taxon>Bacteria</taxon>
        <taxon>Bacillati</taxon>
        <taxon>Actinomycetota</taxon>
        <taxon>Actinomycetes</taxon>
        <taxon>Kitasatosporales</taxon>
        <taxon>Streptomycetaceae</taxon>
        <taxon>Streptomyces</taxon>
    </lineage>
</organism>
<gene>
    <name evidence="1" type="ORF">GCM10018980_45020</name>
</gene>
<accession>A0A919EYA1</accession>
<comment type="caution">
    <text evidence="1">The sequence shown here is derived from an EMBL/GenBank/DDBJ whole genome shotgun (WGS) entry which is preliminary data.</text>
</comment>
<protein>
    <submittedName>
        <fullName evidence="1">Uncharacterized protein</fullName>
    </submittedName>
</protein>
<reference evidence="2" key="1">
    <citation type="journal article" date="2019" name="Int. J. Syst. Evol. Microbiol.">
        <title>The Global Catalogue of Microorganisms (GCM) 10K type strain sequencing project: providing services to taxonomists for standard genome sequencing and annotation.</title>
        <authorList>
            <consortium name="The Broad Institute Genomics Platform"/>
            <consortium name="The Broad Institute Genome Sequencing Center for Infectious Disease"/>
            <person name="Wu L."/>
            <person name="Ma J."/>
        </authorList>
    </citation>
    <scope>NUCLEOTIDE SEQUENCE [LARGE SCALE GENOMIC DNA]</scope>
    <source>
        <strain evidence="2">JCM 4253</strain>
    </source>
</reference>